<proteinExistence type="predicted"/>
<evidence type="ECO:0000256" key="1">
    <source>
        <dbReference type="SAM" id="MobiDB-lite"/>
    </source>
</evidence>
<feature type="region of interest" description="Disordered" evidence="1">
    <location>
        <begin position="101"/>
        <end position="121"/>
    </location>
</feature>
<sequence>MRQVFTSLVYEKEKEGELGISLNALYRARYRTLYEDIVYMAGVHALTVQYLAQVCVALQCSCRQQVPASGSDLEVGPGGDIRTATEFSPLVPDLLDQISSPLLSPQSPSPHSLQAASARLSRDRRRPVGVAHSIHVSTFQKCSILGSLFQSTLPGWWPHLAEHLAEVLACPFDGYDPTRTRSPRTKLRQAPDPVP</sequence>
<dbReference type="EMBL" id="JAAMPI010000040">
    <property type="protein sequence ID" value="KAF4636984.1"/>
    <property type="molecule type" value="Genomic_DNA"/>
</dbReference>
<dbReference type="Proteomes" id="UP000566819">
    <property type="component" value="Unassembled WGS sequence"/>
</dbReference>
<gene>
    <name evidence="2" type="ORF">G7Y89_g1083</name>
</gene>
<name>A0A8H4RXY0_9HELO</name>
<comment type="caution">
    <text evidence="2">The sequence shown here is derived from an EMBL/GenBank/DDBJ whole genome shotgun (WGS) entry which is preliminary data.</text>
</comment>
<evidence type="ECO:0000313" key="2">
    <source>
        <dbReference type="EMBL" id="KAF4636984.1"/>
    </source>
</evidence>
<feature type="compositionally biased region" description="Low complexity" evidence="1">
    <location>
        <begin position="101"/>
        <end position="119"/>
    </location>
</feature>
<protein>
    <submittedName>
        <fullName evidence="2">Uncharacterized protein</fullName>
    </submittedName>
</protein>
<reference evidence="2 3" key="1">
    <citation type="submission" date="2020-03" db="EMBL/GenBank/DDBJ databases">
        <title>Draft Genome Sequence of Cudoniella acicularis.</title>
        <authorList>
            <person name="Buettner E."/>
            <person name="Kellner H."/>
        </authorList>
    </citation>
    <scope>NUCLEOTIDE SEQUENCE [LARGE SCALE GENOMIC DNA]</scope>
    <source>
        <strain evidence="2 3">DSM 108380</strain>
    </source>
</reference>
<dbReference type="AlphaFoldDB" id="A0A8H4RXY0"/>
<evidence type="ECO:0000313" key="3">
    <source>
        <dbReference type="Proteomes" id="UP000566819"/>
    </source>
</evidence>
<accession>A0A8H4RXY0</accession>
<keyword evidence="3" id="KW-1185">Reference proteome</keyword>
<organism evidence="2 3">
    <name type="scientific">Cudoniella acicularis</name>
    <dbReference type="NCBI Taxonomy" id="354080"/>
    <lineage>
        <taxon>Eukaryota</taxon>
        <taxon>Fungi</taxon>
        <taxon>Dikarya</taxon>
        <taxon>Ascomycota</taxon>
        <taxon>Pezizomycotina</taxon>
        <taxon>Leotiomycetes</taxon>
        <taxon>Helotiales</taxon>
        <taxon>Tricladiaceae</taxon>
        <taxon>Cudoniella</taxon>
    </lineage>
</organism>